<dbReference type="Proteomes" id="UP000182025">
    <property type="component" value="Unassembled WGS sequence"/>
</dbReference>
<accession>A0A1I5R2Q0</accession>
<keyword evidence="2" id="KW-1185">Reference proteome</keyword>
<proteinExistence type="predicted"/>
<dbReference type="OrthoDB" id="6905082at2"/>
<organism evidence="1 2">
    <name type="scientific">Ectopseudomonas toyotomiensis</name>
    <dbReference type="NCBI Taxonomy" id="554344"/>
    <lineage>
        <taxon>Bacteria</taxon>
        <taxon>Pseudomonadati</taxon>
        <taxon>Pseudomonadota</taxon>
        <taxon>Gammaproteobacteria</taxon>
        <taxon>Pseudomonadales</taxon>
        <taxon>Pseudomonadaceae</taxon>
        <taxon>Ectopseudomonas</taxon>
    </lineage>
</organism>
<protein>
    <submittedName>
        <fullName evidence="1">Uncharacterized protein</fullName>
    </submittedName>
</protein>
<evidence type="ECO:0000313" key="2">
    <source>
        <dbReference type="Proteomes" id="UP000182025"/>
    </source>
</evidence>
<dbReference type="RefSeq" id="WP_074914215.1">
    <property type="nucleotide sequence ID" value="NZ_FOXK01000003.1"/>
</dbReference>
<dbReference type="AlphaFoldDB" id="A0A1I5R2Q0"/>
<name>A0A1I5R2Q0_9GAMM</name>
<reference evidence="2" key="1">
    <citation type="submission" date="2016-10" db="EMBL/GenBank/DDBJ databases">
        <authorList>
            <person name="Varghese N."/>
            <person name="Submissions S."/>
        </authorList>
    </citation>
    <scope>NUCLEOTIDE SEQUENCE [LARGE SCALE GENOMIC DNA]</scope>
    <source>
        <strain evidence="2">JCM 15604</strain>
    </source>
</reference>
<gene>
    <name evidence="1" type="ORF">SAMN05216177_103261</name>
</gene>
<dbReference type="EMBL" id="FOXK01000003">
    <property type="protein sequence ID" value="SFP52782.1"/>
    <property type="molecule type" value="Genomic_DNA"/>
</dbReference>
<sequence length="172" mass="18883">MHSDHLKVLGFRHELELYDKETGLLVAREVKYNRIPQAGIDFLIQTPFGDVAPIPNFYCGLFRNNFLADANTSAADIPAVMGEFVEYSEATRPIWQRSYNGAGTYDNVDAKAVFTPTADRTVYGSFIVSNPTKGANSGLLLSVVRFSTAKQLSVGLEAKLVCGLTYIPTNVI</sequence>
<evidence type="ECO:0000313" key="1">
    <source>
        <dbReference type="EMBL" id="SFP52782.1"/>
    </source>
</evidence>